<dbReference type="PANTHER" id="PTHR21503">
    <property type="entry name" value="F-BOX-CONTAINING HYPOTHETICAL PROTEIN C.ELEGANS"/>
    <property type="match status" value="1"/>
</dbReference>
<protein>
    <recommendedName>
        <fullName evidence="1">F-box domain-containing protein</fullName>
    </recommendedName>
</protein>
<evidence type="ECO:0000313" key="2">
    <source>
        <dbReference type="EMBL" id="PIC12111.1"/>
    </source>
</evidence>
<dbReference type="PROSITE" id="PS50181">
    <property type="entry name" value="FBOX"/>
    <property type="match status" value="1"/>
</dbReference>
<dbReference type="EMBL" id="PDUG01000027">
    <property type="protein sequence ID" value="PIC12111.1"/>
    <property type="molecule type" value="Genomic_DNA"/>
</dbReference>
<sequence length="326" mass="37827">MPIDFPSFPELVQEKILDRLDCYDLYNFSETSKWSRSLSIRPAKRHEGTIWVSLVHNEKRLKLSYESSSHPQSDIEVILEFKDSKFENLEKYLSVRHSTLFANVTIYLSYWCSAPFESTFITFDRMTQLGYPIVGCGVNGVMSNEAIVRVLMTFRKAERVNMGFRPTGDFTNFDFVTPFPESLENELLEIRYSKWVSPWLINNAFNKCREVKLFDHYFVESDVIEILKSWRTGSSIRKLLLFFDLDGSIEDFGAKMIEINAAPVQEAFLSISQKRARLRGYVSSAWLLKQNNTGAEVLVTVGSFSHNGTHKQFHMKDEFELLPETR</sequence>
<evidence type="ECO:0000259" key="1">
    <source>
        <dbReference type="PROSITE" id="PS50181"/>
    </source>
</evidence>
<dbReference type="AlphaFoldDB" id="A0A2G5SB49"/>
<keyword evidence="3" id="KW-1185">Reference proteome</keyword>
<dbReference type="OrthoDB" id="5887468at2759"/>
<comment type="caution">
    <text evidence="2">The sequence shown here is derived from an EMBL/GenBank/DDBJ whole genome shotgun (WGS) entry which is preliminary data.</text>
</comment>
<dbReference type="Proteomes" id="UP000230233">
    <property type="component" value="Unassembled WGS sequence"/>
</dbReference>
<proteinExistence type="predicted"/>
<name>A0A2G5SB49_9PELO</name>
<dbReference type="PANTHER" id="PTHR21503:SF8">
    <property type="entry name" value="F-BOX ASSOCIATED DOMAIN-CONTAINING PROTEIN-RELATED"/>
    <property type="match status" value="1"/>
</dbReference>
<gene>
    <name evidence="2" type="ORF">B9Z55_028592</name>
</gene>
<dbReference type="InterPro" id="IPR001810">
    <property type="entry name" value="F-box_dom"/>
</dbReference>
<evidence type="ECO:0000313" key="3">
    <source>
        <dbReference type="Proteomes" id="UP000230233"/>
    </source>
</evidence>
<accession>A0A2G5SB49</accession>
<organism evidence="2 3">
    <name type="scientific">Caenorhabditis nigoni</name>
    <dbReference type="NCBI Taxonomy" id="1611254"/>
    <lineage>
        <taxon>Eukaryota</taxon>
        <taxon>Metazoa</taxon>
        <taxon>Ecdysozoa</taxon>
        <taxon>Nematoda</taxon>
        <taxon>Chromadorea</taxon>
        <taxon>Rhabditida</taxon>
        <taxon>Rhabditina</taxon>
        <taxon>Rhabditomorpha</taxon>
        <taxon>Rhabditoidea</taxon>
        <taxon>Rhabditidae</taxon>
        <taxon>Peloderinae</taxon>
        <taxon>Caenorhabditis</taxon>
    </lineage>
</organism>
<reference evidence="3" key="1">
    <citation type="submission" date="2017-10" db="EMBL/GenBank/DDBJ databases">
        <title>Rapid genome shrinkage in a self-fertile nematode reveals novel sperm competition proteins.</title>
        <authorList>
            <person name="Yin D."/>
            <person name="Schwarz E.M."/>
            <person name="Thomas C.G."/>
            <person name="Felde R.L."/>
            <person name="Korf I.F."/>
            <person name="Cutter A.D."/>
            <person name="Schartner C.M."/>
            <person name="Ralston E.J."/>
            <person name="Meyer B.J."/>
            <person name="Haag E.S."/>
        </authorList>
    </citation>
    <scope>NUCLEOTIDE SEQUENCE [LARGE SCALE GENOMIC DNA]</scope>
    <source>
        <strain evidence="3">JU1422</strain>
    </source>
</reference>
<feature type="domain" description="F-box" evidence="1">
    <location>
        <begin position="2"/>
        <end position="54"/>
    </location>
</feature>